<evidence type="ECO:0000256" key="6">
    <source>
        <dbReference type="ARBA" id="ARBA00023136"/>
    </source>
</evidence>
<reference evidence="12 13" key="1">
    <citation type="submission" date="2014-04" db="EMBL/GenBank/DDBJ databases">
        <authorList>
            <consortium name="DOE Joint Genome Institute"/>
            <person name="Kuo A."/>
            <person name="Kohler A."/>
            <person name="Nagy L.G."/>
            <person name="Floudas D."/>
            <person name="Copeland A."/>
            <person name="Barry K.W."/>
            <person name="Cichocki N."/>
            <person name="Veneault-Fourrey C."/>
            <person name="LaButti K."/>
            <person name="Lindquist E.A."/>
            <person name="Lipzen A."/>
            <person name="Lundell T."/>
            <person name="Morin E."/>
            <person name="Murat C."/>
            <person name="Sun H."/>
            <person name="Tunlid A."/>
            <person name="Henrissat B."/>
            <person name="Grigoriev I.V."/>
            <person name="Hibbett D.S."/>
            <person name="Martin F."/>
            <person name="Nordberg H.P."/>
            <person name="Cantor M.N."/>
            <person name="Hua S.X."/>
        </authorList>
    </citation>
    <scope>NUCLEOTIDE SEQUENCE [LARGE SCALE GENOMIC DNA]</scope>
    <source>
        <strain evidence="12 13">LaAM-08-1</strain>
    </source>
</reference>
<keyword evidence="2 8" id="KW-0813">Transport</keyword>
<comment type="similarity">
    <text evidence="8">Belongs to the two pore domain potassium channel (TC 1.A.1.8) family.</text>
</comment>
<keyword evidence="6 10" id="KW-0472">Membrane</keyword>
<keyword evidence="4 10" id="KW-1133">Transmembrane helix</keyword>
<evidence type="ECO:0000256" key="9">
    <source>
        <dbReference type="SAM" id="MobiDB-lite"/>
    </source>
</evidence>
<feature type="transmembrane region" description="Helical" evidence="10">
    <location>
        <begin position="185"/>
        <end position="208"/>
    </location>
</feature>
<evidence type="ECO:0000256" key="2">
    <source>
        <dbReference type="ARBA" id="ARBA00022448"/>
    </source>
</evidence>
<dbReference type="Gene3D" id="1.10.287.70">
    <property type="match status" value="2"/>
</dbReference>
<dbReference type="Pfam" id="PF07885">
    <property type="entry name" value="Ion_trans_2"/>
    <property type="match status" value="2"/>
</dbReference>
<evidence type="ECO:0000256" key="4">
    <source>
        <dbReference type="ARBA" id="ARBA00022989"/>
    </source>
</evidence>
<sequence length="847" mass="93748">MVDLPLPSSITSWLANSQDPEPIQGASDVEKPSADKGVYPPSEVVATHRTQRSGYTRGGGRGLQRLSSYHVEDSHEHHHHHHGPISWKKLTTLFHPHLVISESSPTYRFLPIFSGIVVPFSILLDIPSLTSHWYVRTGSHSETLETRPNPRLLNVAMAVSMACSLFACACLVIRFTERAVKSMTILCIIFLTAHDLISIIAVTAFGAGHRFDDGWTYGQAFWMAVCATFSSTMTNVTLMIDYVRTKNFSKSGSGLTHKQRSLVIIVIFLLCYIALGALILSVMLKLNFIDALYLAVVSIETIGFGDLHPSSTGSRVFVCIYITFGILNLTLAVALSREAVLEAVAVNLQRRIRAIRTRERERRVNIRWRGAIKWRLRAKRLPVWVQEERKDDEWWKAFCLRSRNDTTWKYTHGGPRHKRLNVEALSLAQLEAAAMEAGAPLDSLLPPNFRLSDEDNAAGEWHPSEPVGGGGGTGGSPLTHIRLGRMLALLGNFALAMGHGEHVDHIHAEHDDTYEDDHEDGDSYHGVPLTYTMTMDPDVFDATVEAEEETAFYARLSAAFLLFFLFWLVGSAIFMKTEKWSFGLAVYFCFVAFTTVGYGDLSPSTPAGRSIFVVWALLGVATLTILISILTEAFSINYKSAIRPQGQQSPSGPYINGDSSRQGFHDSRTMVATSLNFTPTTDQEHPASPISPNSPLTLTPGGQKSSTTALPGTDISPNNTPLEQDLATPLSASTGTTLLSPAPIRRNTRTNTIKISNPQHHELGINFKGKLHALPHHILERVHRARTLVAAGRKDNIHKPEPEGDAKHGNRKVEILLSHIERYLQEIDAAAKDALDLTIHRHLDHDH</sequence>
<dbReference type="InterPro" id="IPR013099">
    <property type="entry name" value="K_chnl_dom"/>
</dbReference>
<dbReference type="OrthoDB" id="297496at2759"/>
<name>A0A0C9WYC6_9AGAR</name>
<evidence type="ECO:0000256" key="10">
    <source>
        <dbReference type="SAM" id="Phobius"/>
    </source>
</evidence>
<feature type="domain" description="Potassium channel" evidence="11">
    <location>
        <begin position="268"/>
        <end position="339"/>
    </location>
</feature>
<feature type="transmembrane region" description="Helical" evidence="10">
    <location>
        <begin position="316"/>
        <end position="335"/>
    </location>
</feature>
<keyword evidence="7 8" id="KW-0407">Ion channel</keyword>
<evidence type="ECO:0000313" key="12">
    <source>
        <dbReference type="EMBL" id="KIK04810.1"/>
    </source>
</evidence>
<feature type="transmembrane region" description="Helical" evidence="10">
    <location>
        <begin position="109"/>
        <end position="135"/>
    </location>
</feature>
<evidence type="ECO:0000313" key="13">
    <source>
        <dbReference type="Proteomes" id="UP000054477"/>
    </source>
</evidence>
<feature type="transmembrane region" description="Helical" evidence="10">
    <location>
        <begin position="611"/>
        <end position="634"/>
    </location>
</feature>
<dbReference type="GO" id="GO:0030322">
    <property type="term" value="P:stabilization of membrane potential"/>
    <property type="evidence" value="ECO:0007669"/>
    <property type="project" value="TreeGrafter"/>
</dbReference>
<dbReference type="HOGENOM" id="CLU_009214_0_0_1"/>
<dbReference type="GO" id="GO:0022841">
    <property type="term" value="F:potassium ion leak channel activity"/>
    <property type="evidence" value="ECO:0007669"/>
    <property type="project" value="TreeGrafter"/>
</dbReference>
<dbReference type="GO" id="GO:0015271">
    <property type="term" value="F:outward rectifier potassium channel activity"/>
    <property type="evidence" value="ECO:0007669"/>
    <property type="project" value="TreeGrafter"/>
</dbReference>
<feature type="region of interest" description="Disordered" evidence="9">
    <location>
        <begin position="678"/>
        <end position="726"/>
    </location>
</feature>
<keyword evidence="13" id="KW-1185">Reference proteome</keyword>
<evidence type="ECO:0000259" key="11">
    <source>
        <dbReference type="Pfam" id="PF07885"/>
    </source>
</evidence>
<dbReference type="PRINTS" id="PR01333">
    <property type="entry name" value="2POREKCHANEL"/>
</dbReference>
<dbReference type="STRING" id="1095629.A0A0C9WYC6"/>
<feature type="domain" description="Potassium channel" evidence="11">
    <location>
        <begin position="563"/>
        <end position="634"/>
    </location>
</feature>
<gene>
    <name evidence="12" type="ORF">K443DRAFT_675592</name>
</gene>
<protein>
    <recommendedName>
        <fullName evidence="11">Potassium channel domain-containing protein</fullName>
    </recommendedName>
</protein>
<dbReference type="InterPro" id="IPR003280">
    <property type="entry name" value="2pore_dom_K_chnl"/>
</dbReference>
<feature type="transmembrane region" description="Helical" evidence="10">
    <location>
        <begin position="155"/>
        <end position="173"/>
    </location>
</feature>
<feature type="region of interest" description="Disordered" evidence="9">
    <location>
        <begin position="454"/>
        <end position="474"/>
    </location>
</feature>
<evidence type="ECO:0000256" key="3">
    <source>
        <dbReference type="ARBA" id="ARBA00022692"/>
    </source>
</evidence>
<dbReference type="GO" id="GO:0005886">
    <property type="term" value="C:plasma membrane"/>
    <property type="evidence" value="ECO:0007669"/>
    <property type="project" value="TreeGrafter"/>
</dbReference>
<feature type="region of interest" description="Disordered" evidence="9">
    <location>
        <begin position="13"/>
        <end position="63"/>
    </location>
</feature>
<dbReference type="PANTHER" id="PTHR11003">
    <property type="entry name" value="POTASSIUM CHANNEL, SUBFAMILY K"/>
    <property type="match status" value="1"/>
</dbReference>
<reference evidence="13" key="2">
    <citation type="submission" date="2015-01" db="EMBL/GenBank/DDBJ databases">
        <title>Evolutionary Origins and Diversification of the Mycorrhizal Mutualists.</title>
        <authorList>
            <consortium name="DOE Joint Genome Institute"/>
            <consortium name="Mycorrhizal Genomics Consortium"/>
            <person name="Kohler A."/>
            <person name="Kuo A."/>
            <person name="Nagy L.G."/>
            <person name="Floudas D."/>
            <person name="Copeland A."/>
            <person name="Barry K.W."/>
            <person name="Cichocki N."/>
            <person name="Veneault-Fourrey C."/>
            <person name="LaButti K."/>
            <person name="Lindquist E.A."/>
            <person name="Lipzen A."/>
            <person name="Lundell T."/>
            <person name="Morin E."/>
            <person name="Murat C."/>
            <person name="Riley R."/>
            <person name="Ohm R."/>
            <person name="Sun H."/>
            <person name="Tunlid A."/>
            <person name="Henrissat B."/>
            <person name="Grigoriev I.V."/>
            <person name="Hibbett D.S."/>
            <person name="Martin F."/>
        </authorList>
    </citation>
    <scope>NUCLEOTIDE SEQUENCE [LARGE SCALE GENOMIC DNA]</scope>
    <source>
        <strain evidence="13">LaAM-08-1</strain>
    </source>
</reference>
<evidence type="ECO:0000256" key="1">
    <source>
        <dbReference type="ARBA" id="ARBA00004141"/>
    </source>
</evidence>
<feature type="transmembrane region" description="Helical" evidence="10">
    <location>
        <begin position="552"/>
        <end position="575"/>
    </location>
</feature>
<comment type="subcellular location">
    <subcellularLocation>
        <location evidence="1">Membrane</location>
        <topology evidence="1">Multi-pass membrane protein</topology>
    </subcellularLocation>
</comment>
<keyword evidence="3 8" id="KW-0812">Transmembrane</keyword>
<feature type="transmembrane region" description="Helical" evidence="10">
    <location>
        <begin position="220"/>
        <end position="240"/>
    </location>
</feature>
<organism evidence="12 13">
    <name type="scientific">Laccaria amethystina LaAM-08-1</name>
    <dbReference type="NCBI Taxonomy" id="1095629"/>
    <lineage>
        <taxon>Eukaryota</taxon>
        <taxon>Fungi</taxon>
        <taxon>Dikarya</taxon>
        <taxon>Basidiomycota</taxon>
        <taxon>Agaricomycotina</taxon>
        <taxon>Agaricomycetes</taxon>
        <taxon>Agaricomycetidae</taxon>
        <taxon>Agaricales</taxon>
        <taxon>Agaricineae</taxon>
        <taxon>Hydnangiaceae</taxon>
        <taxon>Laccaria</taxon>
    </lineage>
</organism>
<feature type="compositionally biased region" description="Polar residues" evidence="9">
    <location>
        <begin position="690"/>
        <end position="722"/>
    </location>
</feature>
<feature type="transmembrane region" description="Helical" evidence="10">
    <location>
        <begin position="261"/>
        <end position="280"/>
    </location>
</feature>
<feature type="transmembrane region" description="Helical" evidence="10">
    <location>
        <begin position="582"/>
        <end position="599"/>
    </location>
</feature>
<evidence type="ECO:0000256" key="7">
    <source>
        <dbReference type="ARBA" id="ARBA00023303"/>
    </source>
</evidence>
<keyword evidence="5 8" id="KW-0406">Ion transport</keyword>
<proteinExistence type="inferred from homology"/>
<dbReference type="EMBL" id="KN838566">
    <property type="protein sequence ID" value="KIK04810.1"/>
    <property type="molecule type" value="Genomic_DNA"/>
</dbReference>
<evidence type="ECO:0000256" key="8">
    <source>
        <dbReference type="RuleBase" id="RU003857"/>
    </source>
</evidence>
<dbReference type="AlphaFoldDB" id="A0A0C9WYC6"/>
<dbReference type="Proteomes" id="UP000054477">
    <property type="component" value="Unassembled WGS sequence"/>
</dbReference>
<dbReference type="PANTHER" id="PTHR11003:SF291">
    <property type="entry name" value="IP11374P"/>
    <property type="match status" value="1"/>
</dbReference>
<evidence type="ECO:0000256" key="5">
    <source>
        <dbReference type="ARBA" id="ARBA00023065"/>
    </source>
</evidence>
<accession>A0A0C9WYC6</accession>
<dbReference type="SUPFAM" id="SSF81324">
    <property type="entry name" value="Voltage-gated potassium channels"/>
    <property type="match status" value="2"/>
</dbReference>